<dbReference type="GO" id="GO:0005524">
    <property type="term" value="F:ATP binding"/>
    <property type="evidence" value="ECO:0007669"/>
    <property type="project" value="UniProtKB-KW"/>
</dbReference>
<sequence length="259" mass="29458">MALIKFSGVSKQFERNDETFWATRNINLEVEKGEFLTVIGPSGCGKSTVLNLCAGIMTADEGAIMYDGKPVNKVNTKVGYMTQKDNLLPWRTVMKNVELGLEIQGISRSEREKRCRRYIEMVGLDGFEKHYPQELSGGMRKRVSLAQLLAYNPETLLLDEPFGALDAQLRLIMQDKLLEIWKETKKTIIFVTHDLDEAVSLGDRVAVFSKRPGTIKMIEKINIPRPRDVYNIRLSPDFSKAHTTLWSALKDEFELEVSI</sequence>
<dbReference type="RefSeq" id="WP_127487397.1">
    <property type="nucleotide sequence ID" value="NZ_CP022572.1"/>
</dbReference>
<dbReference type="OrthoDB" id="9802264at2"/>
<gene>
    <name evidence="6" type="ORF">CHR53_15840</name>
</gene>
<dbReference type="InterPro" id="IPR003593">
    <property type="entry name" value="AAA+_ATPase"/>
</dbReference>
<dbReference type="CDD" id="cd03293">
    <property type="entry name" value="ABC_NrtD_SsuB_transporters"/>
    <property type="match status" value="1"/>
</dbReference>
<dbReference type="Proteomes" id="UP000282892">
    <property type="component" value="Chromosome"/>
</dbReference>
<evidence type="ECO:0000256" key="1">
    <source>
        <dbReference type="ARBA" id="ARBA00022448"/>
    </source>
</evidence>
<dbReference type="InterPro" id="IPR003439">
    <property type="entry name" value="ABC_transporter-like_ATP-bd"/>
</dbReference>
<dbReference type="GO" id="GO:0016887">
    <property type="term" value="F:ATP hydrolysis activity"/>
    <property type="evidence" value="ECO:0007669"/>
    <property type="project" value="InterPro"/>
</dbReference>
<dbReference type="PANTHER" id="PTHR42788">
    <property type="entry name" value="TAURINE IMPORT ATP-BINDING PROTEIN-RELATED"/>
    <property type="match status" value="1"/>
</dbReference>
<reference evidence="6 7" key="1">
    <citation type="submission" date="2017-07" db="EMBL/GenBank/DDBJ databases">
        <title>The complete genome sequence of Bacillus mesonae strain H20-5, an efficient strain improving plant abiotic stress resistance.</title>
        <authorList>
            <person name="Kim S.Y."/>
            <person name="Song H."/>
            <person name="Sang M.K."/>
            <person name="Weon H.-Y."/>
            <person name="Song J."/>
        </authorList>
    </citation>
    <scope>NUCLEOTIDE SEQUENCE [LARGE SCALE GENOMIC DNA]</scope>
    <source>
        <strain evidence="6 7">H20-5</strain>
    </source>
</reference>
<dbReference type="EMBL" id="CP022572">
    <property type="protein sequence ID" value="AZU62618.1"/>
    <property type="molecule type" value="Genomic_DNA"/>
</dbReference>
<evidence type="ECO:0000256" key="4">
    <source>
        <dbReference type="ARBA" id="ARBA00022967"/>
    </source>
</evidence>
<keyword evidence="2" id="KW-0547">Nucleotide-binding</keyword>
<dbReference type="AlphaFoldDB" id="A0A3T0I0C4"/>
<keyword evidence="3 6" id="KW-0067">ATP-binding</keyword>
<protein>
    <submittedName>
        <fullName evidence="6">ABC transporter ATP-binding protein</fullName>
    </submittedName>
</protein>
<dbReference type="KEGG" id="nmk:CHR53_15840"/>
<evidence type="ECO:0000259" key="5">
    <source>
        <dbReference type="PROSITE" id="PS50893"/>
    </source>
</evidence>
<organism evidence="6 7">
    <name type="scientific">Neobacillus mesonae</name>
    <dbReference type="NCBI Taxonomy" id="1193713"/>
    <lineage>
        <taxon>Bacteria</taxon>
        <taxon>Bacillati</taxon>
        <taxon>Bacillota</taxon>
        <taxon>Bacilli</taxon>
        <taxon>Bacillales</taxon>
        <taxon>Bacillaceae</taxon>
        <taxon>Neobacillus</taxon>
    </lineage>
</organism>
<evidence type="ECO:0000256" key="3">
    <source>
        <dbReference type="ARBA" id="ARBA00022840"/>
    </source>
</evidence>
<keyword evidence="1" id="KW-0813">Transport</keyword>
<dbReference type="Gene3D" id="3.40.50.300">
    <property type="entry name" value="P-loop containing nucleotide triphosphate hydrolases"/>
    <property type="match status" value="1"/>
</dbReference>
<evidence type="ECO:0000313" key="7">
    <source>
        <dbReference type="Proteomes" id="UP000282892"/>
    </source>
</evidence>
<proteinExistence type="predicted"/>
<dbReference type="PANTHER" id="PTHR42788:SF13">
    <property type="entry name" value="ALIPHATIC SULFONATES IMPORT ATP-BINDING PROTEIN SSUB"/>
    <property type="match status" value="1"/>
</dbReference>
<evidence type="ECO:0000256" key="2">
    <source>
        <dbReference type="ARBA" id="ARBA00022741"/>
    </source>
</evidence>
<dbReference type="PROSITE" id="PS50893">
    <property type="entry name" value="ABC_TRANSPORTER_2"/>
    <property type="match status" value="1"/>
</dbReference>
<feature type="domain" description="ABC transporter" evidence="5">
    <location>
        <begin position="4"/>
        <end position="235"/>
    </location>
</feature>
<dbReference type="InterPro" id="IPR027417">
    <property type="entry name" value="P-loop_NTPase"/>
</dbReference>
<evidence type="ECO:0000313" key="6">
    <source>
        <dbReference type="EMBL" id="AZU62618.1"/>
    </source>
</evidence>
<dbReference type="STRING" id="1193713.GCA_001636315_05592"/>
<dbReference type="SUPFAM" id="SSF52540">
    <property type="entry name" value="P-loop containing nucleoside triphosphate hydrolases"/>
    <property type="match status" value="1"/>
</dbReference>
<dbReference type="Pfam" id="PF00005">
    <property type="entry name" value="ABC_tran"/>
    <property type="match status" value="1"/>
</dbReference>
<keyword evidence="4" id="KW-1278">Translocase</keyword>
<name>A0A3T0I0C4_9BACI</name>
<dbReference type="InterPro" id="IPR050166">
    <property type="entry name" value="ABC_transporter_ATP-bind"/>
</dbReference>
<keyword evidence="7" id="KW-1185">Reference proteome</keyword>
<accession>A0A3T0I0C4</accession>
<dbReference type="PROSITE" id="PS00211">
    <property type="entry name" value="ABC_TRANSPORTER_1"/>
    <property type="match status" value="1"/>
</dbReference>
<dbReference type="InterPro" id="IPR017871">
    <property type="entry name" value="ABC_transporter-like_CS"/>
</dbReference>
<dbReference type="SMART" id="SM00382">
    <property type="entry name" value="AAA"/>
    <property type="match status" value="1"/>
</dbReference>